<protein>
    <submittedName>
        <fullName evidence="2">Peptidase inhibitor family I36</fullName>
    </submittedName>
</protein>
<dbReference type="Proteomes" id="UP000245469">
    <property type="component" value="Unassembled WGS sequence"/>
</dbReference>
<evidence type="ECO:0000256" key="1">
    <source>
        <dbReference type="SAM" id="SignalP"/>
    </source>
</evidence>
<organism evidence="2 3">
    <name type="scientific">Quadrisphaera granulorum</name>
    <dbReference type="NCBI Taxonomy" id="317664"/>
    <lineage>
        <taxon>Bacteria</taxon>
        <taxon>Bacillati</taxon>
        <taxon>Actinomycetota</taxon>
        <taxon>Actinomycetes</taxon>
        <taxon>Kineosporiales</taxon>
        <taxon>Kineosporiaceae</taxon>
        <taxon>Quadrisphaera</taxon>
    </lineage>
</organism>
<name>A0A316A9P9_9ACTN</name>
<feature type="signal peptide" evidence="1">
    <location>
        <begin position="1"/>
        <end position="28"/>
    </location>
</feature>
<proteinExistence type="predicted"/>
<keyword evidence="3" id="KW-1185">Reference proteome</keyword>
<dbReference type="RefSeq" id="WP_109773944.1">
    <property type="nucleotide sequence ID" value="NZ_QGDQ01000009.1"/>
</dbReference>
<sequence length="122" mass="12551">MTQLRFRLLSGAIAMIALLLAGAPAAGAYTVQGTEDCPSSRLCRWPESGFQGRMQVVPSSSTVINVSGTYSSLYVNRSGAVRLHSGSNGTGSAVCIRPGRAVSSLSGWRASPGSITLLSSGC</sequence>
<keyword evidence="1" id="KW-0732">Signal</keyword>
<evidence type="ECO:0000313" key="3">
    <source>
        <dbReference type="Proteomes" id="UP000245469"/>
    </source>
</evidence>
<feature type="chain" id="PRO_5016373955" evidence="1">
    <location>
        <begin position="29"/>
        <end position="122"/>
    </location>
</feature>
<dbReference type="AlphaFoldDB" id="A0A316A9P9"/>
<accession>A0A316A9P9</accession>
<gene>
    <name evidence="2" type="ORF">BXY45_1097</name>
</gene>
<dbReference type="EMBL" id="QGDQ01000009">
    <property type="protein sequence ID" value="PWJ53928.1"/>
    <property type="molecule type" value="Genomic_DNA"/>
</dbReference>
<comment type="caution">
    <text evidence="2">The sequence shown here is derived from an EMBL/GenBank/DDBJ whole genome shotgun (WGS) entry which is preliminary data.</text>
</comment>
<reference evidence="2 3" key="1">
    <citation type="submission" date="2018-03" db="EMBL/GenBank/DDBJ databases">
        <title>Genomic Encyclopedia of Archaeal and Bacterial Type Strains, Phase II (KMG-II): from individual species to whole genera.</title>
        <authorList>
            <person name="Goeker M."/>
        </authorList>
    </citation>
    <scope>NUCLEOTIDE SEQUENCE [LARGE SCALE GENOMIC DNA]</scope>
    <source>
        <strain evidence="2 3">DSM 44889</strain>
    </source>
</reference>
<evidence type="ECO:0000313" key="2">
    <source>
        <dbReference type="EMBL" id="PWJ53928.1"/>
    </source>
</evidence>
<dbReference type="Pfam" id="PF03995">
    <property type="entry name" value="Inhibitor_I36"/>
    <property type="match status" value="1"/>
</dbReference>